<evidence type="ECO:0000313" key="6">
    <source>
        <dbReference type="Proteomes" id="UP000318821"/>
    </source>
</evidence>
<gene>
    <name evidence="5" type="ORF">CGC20_10685</name>
</gene>
<keyword evidence="2 3" id="KW-0694">RNA-binding</keyword>
<dbReference type="EMBL" id="RHLD01000006">
    <property type="protein sequence ID" value="TPP55543.1"/>
    <property type="molecule type" value="Genomic_DNA"/>
</dbReference>
<reference evidence="6" key="1">
    <citation type="submission" date="2019-02" db="EMBL/GenBank/DDBJ databases">
        <title>FDA dAtabase for Regulatory Grade micrObial Sequences (FDA-ARGOS): Supporting development and validation of Infectious Disease Dx tests.</title>
        <authorList>
            <person name="Duncan R."/>
            <person name="Fisher C."/>
            <person name="Tallon L."/>
            <person name="Sadzewicz L."/>
            <person name="Sengamalay N."/>
            <person name="Ott S."/>
            <person name="Godinez A."/>
            <person name="Nagaraj S."/>
            <person name="Vavikolanu K."/>
            <person name="Vyas G."/>
            <person name="Nadendla S."/>
            <person name="Aluvathingal J."/>
            <person name="Sichtig H."/>
        </authorList>
    </citation>
    <scope>NUCLEOTIDE SEQUENCE [LARGE SCALE GENOMIC DNA]</scope>
    <source>
        <strain evidence="6">FDAARGOS_360</strain>
    </source>
</reference>
<keyword evidence="1" id="KW-0677">Repeat</keyword>
<dbReference type="VEuPathDB" id="TriTrypDB:LDHU3_33.2380"/>
<dbReference type="InterPro" id="IPR035979">
    <property type="entry name" value="RBD_domain_sf"/>
</dbReference>
<protein>
    <submittedName>
        <fullName evidence="5">RNA recognition motif family protein</fullName>
    </submittedName>
</protein>
<dbReference type="Proteomes" id="UP000318821">
    <property type="component" value="Unassembled WGS sequence"/>
</dbReference>
<evidence type="ECO:0000313" key="5">
    <source>
        <dbReference type="EMBL" id="TPP55543.1"/>
    </source>
</evidence>
<dbReference type="CDD" id="cd00590">
    <property type="entry name" value="RRM_SF"/>
    <property type="match status" value="1"/>
</dbReference>
<evidence type="ECO:0000256" key="1">
    <source>
        <dbReference type="ARBA" id="ARBA00022737"/>
    </source>
</evidence>
<dbReference type="Gene3D" id="3.30.70.330">
    <property type="match status" value="1"/>
</dbReference>
<dbReference type="SUPFAM" id="SSF54928">
    <property type="entry name" value="RNA-binding domain, RBD"/>
    <property type="match status" value="1"/>
</dbReference>
<dbReference type="AlphaFoldDB" id="A0A504Y3N2"/>
<dbReference type="InterPro" id="IPR000504">
    <property type="entry name" value="RRM_dom"/>
</dbReference>
<dbReference type="FunFam" id="3.30.70.330:FF:000686">
    <property type="entry name" value="RNA-binding protein, putative"/>
    <property type="match status" value="1"/>
</dbReference>
<dbReference type="SMART" id="SM00360">
    <property type="entry name" value="RRM"/>
    <property type="match status" value="1"/>
</dbReference>
<dbReference type="InterPro" id="IPR012677">
    <property type="entry name" value="Nucleotide-bd_a/b_plait_sf"/>
</dbReference>
<sequence length="152" mass="17170">MMIRAAVNVLHLAPQARLSGHGLPIASRHTLAKDNYHALTPFDVSVLMLNFDATEHDLRQIFSFYGHVIHTNVLRDADGKSTGSGFVTFRVTDEADFAIMSMHDRYNMGREKPLQVSYCRRSERISPFGYEHAMKLREKNTTNPPPPQPTSS</sequence>
<organism evidence="5 6">
    <name type="scientific">Leishmania donovani</name>
    <dbReference type="NCBI Taxonomy" id="5661"/>
    <lineage>
        <taxon>Eukaryota</taxon>
        <taxon>Discoba</taxon>
        <taxon>Euglenozoa</taxon>
        <taxon>Kinetoplastea</taxon>
        <taxon>Metakinetoplastina</taxon>
        <taxon>Trypanosomatida</taxon>
        <taxon>Trypanosomatidae</taxon>
        <taxon>Leishmaniinae</taxon>
        <taxon>Leishmania</taxon>
    </lineage>
</organism>
<name>A0A504Y3N2_LEIDO</name>
<evidence type="ECO:0000256" key="2">
    <source>
        <dbReference type="ARBA" id="ARBA00022884"/>
    </source>
</evidence>
<dbReference type="VEuPathDB" id="TriTrypDB:LdCL_330022200"/>
<evidence type="ECO:0000256" key="3">
    <source>
        <dbReference type="PROSITE-ProRule" id="PRU00176"/>
    </source>
</evidence>
<evidence type="ECO:0000259" key="4">
    <source>
        <dbReference type="PROSITE" id="PS50102"/>
    </source>
</evidence>
<dbReference type="GO" id="GO:0003723">
    <property type="term" value="F:RNA binding"/>
    <property type="evidence" value="ECO:0007669"/>
    <property type="project" value="UniProtKB-UniRule"/>
</dbReference>
<proteinExistence type="predicted"/>
<dbReference type="VEuPathDB" id="TriTrypDB:LdBPK_331560.1"/>
<dbReference type="PROSITE" id="PS50102">
    <property type="entry name" value="RRM"/>
    <property type="match status" value="1"/>
</dbReference>
<dbReference type="Pfam" id="PF00076">
    <property type="entry name" value="RRM_1"/>
    <property type="match status" value="1"/>
</dbReference>
<feature type="domain" description="RRM" evidence="4">
    <location>
        <begin position="42"/>
        <end position="121"/>
    </location>
</feature>
<comment type="caution">
    <text evidence="5">The sequence shown here is derived from an EMBL/GenBank/DDBJ whole genome shotgun (WGS) entry which is preliminary data.</text>
</comment>
<accession>A0A504Y3N2</accession>
<dbReference type="PANTHER" id="PTHR24012">
    <property type="entry name" value="RNA BINDING PROTEIN"/>
    <property type="match status" value="1"/>
</dbReference>